<proteinExistence type="predicted"/>
<dbReference type="RefSeq" id="WP_134454402.1">
    <property type="nucleotide sequence ID" value="NZ_SOFL01000044.1"/>
</dbReference>
<evidence type="ECO:0000259" key="2">
    <source>
        <dbReference type="Pfam" id="PF17128"/>
    </source>
</evidence>
<sequence>MLNAENDFPSTPDRVIPPINGETTVTDGESTIELPPVPAEFAGDKVAAWSESLIIDTYLPVEPEDYPAFLENRVYQGSSGKVYPLPFHERIEQEKRPFAWDAIHLENEWVRLVILPQLGGRIHIGYDKVADYDFFYRNNVIKPALVGLAGPWISGGVEFNWPQHHRPGTFLPTDWEIEREADGAITVWCSDHDPMNRMKGMHGIRLRPDSSVVEARVRLYNRTDATQTFLWWANVAAAVNDDYQSFFPTDVEFVADHAKRAVATFPAVDGHYYGVDYPAQVTADRPDGDRLDWYRNIPVPTSYMVVATQDDFFGGYDHGLEAGFVYWADHTVAPGKKQWTWGNAEFGWAWDRNLTDGDGPYVELMAGAFTDNQPDFSFIAPGETKTFSQFWYPITRIGAAHQASRDAAVRLDVTADDSDEADAATTVVIGVAATRVIADATIELTDAAGRVVFTAAADLAPSQAYRHGLSLDGGYRASELTLTVRDGDTVLVTWTPRDPTEDAEVPAPATEPADPVTIASIDELFYTGQYLDQYRHATRAPEPYWEEALRRDPRDVRCNVALAARRERAGRHTDAETHLRTAIDRLLARVPNPADGEAHYRLGISLVHQGRDAEALGFLAKATWNDAWRVPAGHALARLHARAGDLAASRDALLELLRHNPEHLQANALLALTLRGSGAVAEADTALADTVLAEQRARDPLDQWTRHLAGLELSTDAPTVLDVALEYAETGHTHTALELLAAAAAASTNTALGQVQVAPLAHYHRAQLLDAAGRPTEATSARTDARTSDARHCLPSRLADVAALEAALRADGTDARAAALLGSWYYDKKRYTDAITVWQAAAAHAPDAATAALVHRNLGIAAYNVQRDPAAALEHFAAAVGHAPQDAKLLYEYDQLLARTGATPTERLDRLEAHRQLAGRRDDLTVVHAGLLTAVDRSNEARALMLGRVFQPWEGGEGQVLLAWQNACTALAEHALDSGNPAAALEHMHAAITPPESLGEARHPLANSADLYWLLGEALLAAGDDEGASAAWTAAAHATGDFIDMSNRRFSKKTLFSIRALRRLGDHVAAATLIDEFDDYLVELAATPARVDYFATSLPAMLLFHDDPQSVHDTYVHTLRSKLGELTASSTASAASAAAPHRQ</sequence>
<dbReference type="InterPro" id="IPR011990">
    <property type="entry name" value="TPR-like_helical_dom_sf"/>
</dbReference>
<accession>A0A4R8W171</accession>
<feature type="domain" description="DUF5107" evidence="2">
    <location>
        <begin position="81"/>
        <end position="394"/>
    </location>
</feature>
<evidence type="ECO:0000313" key="4">
    <source>
        <dbReference type="Proteomes" id="UP000297907"/>
    </source>
</evidence>
<evidence type="ECO:0000256" key="1">
    <source>
        <dbReference type="SAM" id="MobiDB-lite"/>
    </source>
</evidence>
<dbReference type="Pfam" id="PF13432">
    <property type="entry name" value="TPR_16"/>
    <property type="match status" value="3"/>
</dbReference>
<dbReference type="Gene3D" id="1.25.40.10">
    <property type="entry name" value="Tetratricopeptide repeat domain"/>
    <property type="match status" value="2"/>
</dbReference>
<feature type="region of interest" description="Disordered" evidence="1">
    <location>
        <begin position="1"/>
        <end position="31"/>
    </location>
</feature>
<dbReference type="InterPro" id="IPR033396">
    <property type="entry name" value="DUF5107"/>
</dbReference>
<dbReference type="SUPFAM" id="SSF48452">
    <property type="entry name" value="TPR-like"/>
    <property type="match status" value="1"/>
</dbReference>
<comment type="caution">
    <text evidence="3">The sequence shown here is derived from an EMBL/GenBank/DDBJ whole genome shotgun (WGS) entry which is preliminary data.</text>
</comment>
<gene>
    <name evidence="3" type="ORF">E3O42_13290</name>
</gene>
<dbReference type="SMART" id="SM00028">
    <property type="entry name" value="TPR"/>
    <property type="match status" value="4"/>
</dbReference>
<dbReference type="EMBL" id="SOFL01000044">
    <property type="protein sequence ID" value="TFB99525.1"/>
    <property type="molecule type" value="Genomic_DNA"/>
</dbReference>
<dbReference type="Pfam" id="PF17128">
    <property type="entry name" value="DUF5107"/>
    <property type="match status" value="1"/>
</dbReference>
<dbReference type="OrthoDB" id="174931at2"/>
<name>A0A4R8W171_9MICO</name>
<reference evidence="3 4" key="1">
    <citation type="submission" date="2019-03" db="EMBL/GenBank/DDBJ databases">
        <title>Genomics of glacier-inhabiting Cryobacterium strains.</title>
        <authorList>
            <person name="Liu Q."/>
            <person name="Xin Y.-H."/>
        </authorList>
    </citation>
    <scope>NUCLEOTIDE SEQUENCE [LARGE SCALE GENOMIC DNA]</scope>
    <source>
        <strain evidence="3 4">RHLS22-1</strain>
    </source>
</reference>
<protein>
    <submittedName>
        <fullName evidence="3">DUF5107 domain-containing protein</fullName>
    </submittedName>
</protein>
<dbReference type="AlphaFoldDB" id="A0A4R8W171"/>
<evidence type="ECO:0000313" key="3">
    <source>
        <dbReference type="EMBL" id="TFB99525.1"/>
    </source>
</evidence>
<dbReference type="InterPro" id="IPR019734">
    <property type="entry name" value="TPR_rpt"/>
</dbReference>
<keyword evidence="4" id="KW-1185">Reference proteome</keyword>
<dbReference type="Proteomes" id="UP000297907">
    <property type="component" value="Unassembled WGS sequence"/>
</dbReference>
<organism evidence="3 4">
    <name type="scientific">Cryobacterium adonitolivorans</name>
    <dbReference type="NCBI Taxonomy" id="1259189"/>
    <lineage>
        <taxon>Bacteria</taxon>
        <taxon>Bacillati</taxon>
        <taxon>Actinomycetota</taxon>
        <taxon>Actinomycetes</taxon>
        <taxon>Micrococcales</taxon>
        <taxon>Microbacteriaceae</taxon>
        <taxon>Cryobacterium</taxon>
    </lineage>
</organism>